<protein>
    <submittedName>
        <fullName evidence="1">Uncharacterized protein</fullName>
    </submittedName>
</protein>
<evidence type="ECO:0000313" key="2">
    <source>
        <dbReference type="Proteomes" id="UP000189670"/>
    </source>
</evidence>
<evidence type="ECO:0000313" key="1">
    <source>
        <dbReference type="EMBL" id="ETR67455.1"/>
    </source>
</evidence>
<dbReference type="Proteomes" id="UP000189670">
    <property type="component" value="Unassembled WGS sequence"/>
</dbReference>
<accession>A0A1V1NY45</accession>
<comment type="caution">
    <text evidence="1">The sequence shown here is derived from an EMBL/GenBank/DDBJ whole genome shotgun (WGS) entry which is preliminary data.</text>
</comment>
<name>A0A1V1NY45_9BACT</name>
<reference evidence="2" key="1">
    <citation type="submission" date="2012-11" db="EMBL/GenBank/DDBJ databases">
        <authorList>
            <person name="Lucero-Rivera Y.E."/>
            <person name="Tovar-Ramirez D."/>
        </authorList>
    </citation>
    <scope>NUCLEOTIDE SEQUENCE [LARGE SCALE GENOMIC DNA]</scope>
    <source>
        <strain evidence="2">Araruama</strain>
    </source>
</reference>
<gene>
    <name evidence="1" type="ORF">OMM_11583</name>
</gene>
<sequence length="134" mass="15668">MQKKNSLFIDEVDKATNYSLFYNFLGMLRNKYLKQIEGEDTTFHSVILAGVHDIKNIKMKIRNKKESEYNSPWNIAIDFDIDMSFSANEISTMLTDYEKDYHTGMDIGFIAENLRLYTSGYPYLVILEQPMTHS</sequence>
<dbReference type="EMBL" id="ATBP01001374">
    <property type="protein sequence ID" value="ETR67455.1"/>
    <property type="molecule type" value="Genomic_DNA"/>
</dbReference>
<proteinExistence type="predicted"/>
<organism evidence="1 2">
    <name type="scientific">Candidatus Magnetoglobus multicellularis str. Araruama</name>
    <dbReference type="NCBI Taxonomy" id="890399"/>
    <lineage>
        <taxon>Bacteria</taxon>
        <taxon>Pseudomonadati</taxon>
        <taxon>Thermodesulfobacteriota</taxon>
        <taxon>Desulfobacteria</taxon>
        <taxon>Desulfobacterales</taxon>
        <taxon>Desulfobacteraceae</taxon>
        <taxon>Candidatus Magnetoglobus</taxon>
    </lineage>
</organism>
<dbReference type="AlphaFoldDB" id="A0A1V1NY45"/>